<dbReference type="Proteomes" id="UP000836841">
    <property type="component" value="Chromosome 6"/>
</dbReference>
<dbReference type="FunFam" id="2.30.30.1040:FF:000001">
    <property type="entry name" value="Auxin response factor"/>
    <property type="match status" value="1"/>
</dbReference>
<keyword evidence="5 8" id="KW-0804">Transcription</keyword>
<evidence type="ECO:0000259" key="10">
    <source>
        <dbReference type="PROSITE" id="PS51745"/>
    </source>
</evidence>
<evidence type="ECO:0000256" key="7">
    <source>
        <dbReference type="ARBA" id="ARBA00023294"/>
    </source>
</evidence>
<accession>A0AAU9SUJ7</accession>
<comment type="subunit">
    <text evidence="8">Homodimers and heterodimers.</text>
</comment>
<dbReference type="EMBL" id="OU466862">
    <property type="protein sequence ID" value="CAH2070674.1"/>
    <property type="molecule type" value="Genomic_DNA"/>
</dbReference>
<keyword evidence="6 8" id="KW-0539">Nucleus</keyword>
<feature type="non-terminal residue" evidence="11">
    <location>
        <position position="1"/>
    </location>
</feature>
<keyword evidence="3 8" id="KW-0805">Transcription regulation</keyword>
<evidence type="ECO:0000256" key="1">
    <source>
        <dbReference type="ARBA" id="ARBA00004123"/>
    </source>
</evidence>
<dbReference type="Gene3D" id="3.10.20.90">
    <property type="entry name" value="Phosphatidylinositol 3-kinase Catalytic Subunit, Chain A, domain 1"/>
    <property type="match status" value="1"/>
</dbReference>
<feature type="region of interest" description="Disordered" evidence="9">
    <location>
        <begin position="331"/>
        <end position="350"/>
    </location>
</feature>
<dbReference type="PANTHER" id="PTHR31384">
    <property type="entry name" value="AUXIN RESPONSE FACTOR 4-RELATED"/>
    <property type="match status" value="1"/>
</dbReference>
<evidence type="ECO:0000256" key="4">
    <source>
        <dbReference type="ARBA" id="ARBA00023125"/>
    </source>
</evidence>
<dbReference type="Gene3D" id="2.30.30.1040">
    <property type="match status" value="1"/>
</dbReference>
<dbReference type="InterPro" id="IPR033389">
    <property type="entry name" value="AUX/IAA_dom"/>
</dbReference>
<comment type="subcellular location">
    <subcellularLocation>
        <location evidence="1 8">Nucleus</location>
    </subcellularLocation>
</comment>
<comment type="similarity">
    <text evidence="2">Belongs to the ARF family.</text>
</comment>
<comment type="function">
    <text evidence="8">Aux/IAA proteins are short-lived transcriptional factors that function as repressors of early auxin response genes at low auxin concentrations.</text>
</comment>
<dbReference type="AlphaFoldDB" id="A0AAU9SUJ7"/>
<evidence type="ECO:0000256" key="3">
    <source>
        <dbReference type="ARBA" id="ARBA00023015"/>
    </source>
</evidence>
<dbReference type="GO" id="GO:0003677">
    <property type="term" value="F:DNA binding"/>
    <property type="evidence" value="ECO:0007669"/>
    <property type="project" value="UniProtKB-KW"/>
</dbReference>
<evidence type="ECO:0000256" key="9">
    <source>
        <dbReference type="SAM" id="MobiDB-lite"/>
    </source>
</evidence>
<keyword evidence="7 8" id="KW-0927">Auxin signaling pathway</keyword>
<sequence>LEASTNTELAKIQPLYDIPSKLSCNVIGIQLKVENYINELYAEVALLPDTTDMSHPTPTQEIVATDLHENGETLIGTRRVGHQEGNIPSVLVSSHRMQHGVIASAMNAFKTKILFTVFYKLRSSQFIVSFDKYLDAVNNKFNVNSRFAMLFEDDDFNEKRYSGKITVIEDLSSYWRNSEWRNLKVQWDEVASIQRPNRISSWDIEIFAPSSIALESSLLKNKRQFQLVEIGSNLWTPTLTQCQEMGQSSMNSLINVPQFSYHDSVDDSKILFGWLMYYIVPTKETVSTTTRYKLFGVDLRAPNISKDTVGLIDSNGKSEISKICEENKLSQPQDFTTPKNNENKQIKSHRSRSKVQMQGVAIGRTVDLTVFCGYNELIDELEKLFDLKDELRIPNQWEIIFIDDEKDIILVGDNPWPILQSGEENTDMPKREGSDNEIGDDNSLK</sequence>
<reference evidence="11 12" key="1">
    <citation type="submission" date="2022-03" db="EMBL/GenBank/DDBJ databases">
        <authorList>
            <person name="Nunn A."/>
            <person name="Chopra R."/>
            <person name="Nunn A."/>
            <person name="Contreras Garrido A."/>
        </authorList>
    </citation>
    <scope>NUCLEOTIDE SEQUENCE [LARGE SCALE GENOMIC DNA]</scope>
</reference>
<dbReference type="GO" id="GO:0005634">
    <property type="term" value="C:nucleus"/>
    <property type="evidence" value="ECO:0007669"/>
    <property type="project" value="UniProtKB-SubCell"/>
</dbReference>
<gene>
    <name evidence="11" type="ORF">TAV2_LOCUS18555</name>
</gene>
<feature type="compositionally biased region" description="Polar residues" evidence="9">
    <location>
        <begin position="331"/>
        <end position="340"/>
    </location>
</feature>
<name>A0AAU9SUJ7_THLAR</name>
<dbReference type="Pfam" id="PF02309">
    <property type="entry name" value="AUX_IAA"/>
    <property type="match status" value="1"/>
</dbReference>
<evidence type="ECO:0000256" key="8">
    <source>
        <dbReference type="RuleBase" id="RU004549"/>
    </source>
</evidence>
<evidence type="ECO:0000313" key="11">
    <source>
        <dbReference type="EMBL" id="CAH2070674.1"/>
    </source>
</evidence>
<dbReference type="Pfam" id="PF06507">
    <property type="entry name" value="ARF_AD"/>
    <property type="match status" value="1"/>
</dbReference>
<proteinExistence type="inferred from homology"/>
<feature type="domain" description="PB1" evidence="10">
    <location>
        <begin position="350"/>
        <end position="432"/>
    </location>
</feature>
<dbReference type="GO" id="GO:0009734">
    <property type="term" value="P:auxin-activated signaling pathway"/>
    <property type="evidence" value="ECO:0007669"/>
    <property type="project" value="UniProtKB-UniRule"/>
</dbReference>
<evidence type="ECO:0000256" key="2">
    <source>
        <dbReference type="ARBA" id="ARBA00007853"/>
    </source>
</evidence>
<protein>
    <recommendedName>
        <fullName evidence="8">Auxin-responsive protein</fullName>
    </recommendedName>
</protein>
<evidence type="ECO:0000313" key="12">
    <source>
        <dbReference type="Proteomes" id="UP000836841"/>
    </source>
</evidence>
<dbReference type="GO" id="GO:0006355">
    <property type="term" value="P:regulation of DNA-templated transcription"/>
    <property type="evidence" value="ECO:0007669"/>
    <property type="project" value="InterPro"/>
</dbReference>
<dbReference type="InterPro" id="IPR010525">
    <property type="entry name" value="ARF_dom"/>
</dbReference>
<keyword evidence="12" id="KW-1185">Reference proteome</keyword>
<dbReference type="InterPro" id="IPR053793">
    <property type="entry name" value="PB1-like"/>
</dbReference>
<dbReference type="SUPFAM" id="SSF54277">
    <property type="entry name" value="CAD &amp; PB1 domains"/>
    <property type="match status" value="1"/>
</dbReference>
<evidence type="ECO:0000256" key="6">
    <source>
        <dbReference type="ARBA" id="ARBA00023242"/>
    </source>
</evidence>
<dbReference type="PANTHER" id="PTHR31384:SF164">
    <property type="entry name" value="AUXIN RESPONSE FACTOR 12-RELATED"/>
    <property type="match status" value="1"/>
</dbReference>
<feature type="compositionally biased region" description="Acidic residues" evidence="9">
    <location>
        <begin position="435"/>
        <end position="445"/>
    </location>
</feature>
<feature type="non-terminal residue" evidence="11">
    <location>
        <position position="445"/>
    </location>
</feature>
<comment type="similarity">
    <text evidence="8">Belongs to the Aux/IAA family.</text>
</comment>
<organism evidence="11 12">
    <name type="scientific">Thlaspi arvense</name>
    <name type="common">Field penny-cress</name>
    <dbReference type="NCBI Taxonomy" id="13288"/>
    <lineage>
        <taxon>Eukaryota</taxon>
        <taxon>Viridiplantae</taxon>
        <taxon>Streptophyta</taxon>
        <taxon>Embryophyta</taxon>
        <taxon>Tracheophyta</taxon>
        <taxon>Spermatophyta</taxon>
        <taxon>Magnoliopsida</taxon>
        <taxon>eudicotyledons</taxon>
        <taxon>Gunneridae</taxon>
        <taxon>Pentapetalae</taxon>
        <taxon>rosids</taxon>
        <taxon>malvids</taxon>
        <taxon>Brassicales</taxon>
        <taxon>Brassicaceae</taxon>
        <taxon>Thlaspideae</taxon>
        <taxon>Thlaspi</taxon>
    </lineage>
</organism>
<keyword evidence="8" id="KW-0678">Repressor</keyword>
<feature type="region of interest" description="Disordered" evidence="9">
    <location>
        <begin position="419"/>
        <end position="445"/>
    </location>
</feature>
<dbReference type="InterPro" id="IPR044835">
    <property type="entry name" value="ARF_plant"/>
</dbReference>
<keyword evidence="4" id="KW-0238">DNA-binding</keyword>
<dbReference type="PROSITE" id="PS51745">
    <property type="entry name" value="PB1"/>
    <property type="match status" value="1"/>
</dbReference>
<evidence type="ECO:0000256" key="5">
    <source>
        <dbReference type="ARBA" id="ARBA00023163"/>
    </source>
</evidence>